<protein>
    <submittedName>
        <fullName evidence="16">Coatomer WD associated domain protein</fullName>
    </submittedName>
</protein>
<keyword evidence="5" id="KW-0963">Cytoplasm</keyword>
<dbReference type="InterPro" id="IPR006692">
    <property type="entry name" value="Beta-prop_COPA/B_2nd"/>
</dbReference>
<dbReference type="SUPFAM" id="SSF50978">
    <property type="entry name" value="WD40 repeat-like"/>
    <property type="match status" value="1"/>
</dbReference>
<dbReference type="EnsemblPlants" id="AES86379">
    <property type="protein sequence ID" value="AES86379"/>
    <property type="gene ID" value="MTR_4g006350"/>
</dbReference>
<comment type="subcellular location">
    <subcellularLocation>
        <location evidence="2">Cytoplasmic vesicle</location>
        <location evidence="2">COPI-coated vesicle membrane</location>
        <topology evidence="2">Peripheral membrane protein</topology>
        <orientation evidence="2">Cytoplasmic side</orientation>
    </subcellularLocation>
    <subcellularLocation>
        <location evidence="1">Golgi apparatus membrane</location>
        <topology evidence="1">Peripheral membrane protein</topology>
        <orientation evidence="1">Cytoplasmic side</orientation>
    </subcellularLocation>
</comment>
<dbReference type="GO" id="GO:0000139">
    <property type="term" value="C:Golgi membrane"/>
    <property type="evidence" value="ECO:0007669"/>
    <property type="project" value="UniProtKB-SubCell"/>
</dbReference>
<feature type="domain" description="COPA/B second beta-propeller" evidence="13">
    <location>
        <begin position="13"/>
        <end position="270"/>
    </location>
</feature>
<dbReference type="InterPro" id="IPR056176">
    <property type="entry name" value="TPR_COPA_B"/>
</dbReference>
<evidence type="ECO:0000256" key="11">
    <source>
        <dbReference type="ARBA" id="ARBA00023136"/>
    </source>
</evidence>
<keyword evidence="9" id="KW-0653">Protein transport</keyword>
<evidence type="ECO:0000256" key="6">
    <source>
        <dbReference type="ARBA" id="ARBA00022574"/>
    </source>
</evidence>
<evidence type="ECO:0000256" key="7">
    <source>
        <dbReference type="ARBA" id="ARBA00022737"/>
    </source>
</evidence>
<sequence>MHNNGEIIWAKDNEIQIVDIKNAEAEAEIVDGEMLPLAVKELGACILNPQSLKHNPDGRFVAVCGDGEYIIHTALPWTNMSCGSAVEIVWSLDGEYAVRKSNSKIKIFSKTFQEKSVHPTFSAEKIFGGPVLALCSNDSICFYDWAECRLIRRIEVKLKNLYWNDSGDLFALCGHTSFFTVKYNCDVVSSYLDNGIPVDEDGTENPCKLLHEISERVRRGIWVEDCFIYTNSSWRLNYCVGDEVTTIFHLDRPMYLLGYLASQDRVYLIDSDFNLIKYKSLVIRGDFERAKEILPSIPKEHHNSVLRFLESRGMIEDALNLATDPEYRFGLAIQHGRLEVAKDVALELKSISKWKQLGELAMSNGKLEMAEECLEHAMDFHGLLLLHSSTVDIRGMSKLATLAKEHGKNDFAFLCLFMLGKREDCRQLLEESNQNPEAILMGRSYLPSKVSELLEKWRKDLSKVNPKHAYSLANPEEYTDLCEYWQVASAPALVPLNLIEEIFFYLPVRSVLNVVSRLNRYFNYIIRTEHFVQKHLEKSGFINPYLIMISEPDEYHYYDFPLVSVSVNSLLEDPAAPTLRESVLFEHSFTTSWGLICSCNGLLCFRDIFQSSQLCFWNPATGFKLECISEMEKDNSVYSFGFDPLGKTLKLVVFCMKRVGSALENTVKIFNLNNKSWKDVQQLPVVPLYWFERSRSNSGFHLNGSINWLALRNYSFSDYNPDHVRYITTDRYVIVSLNLSTEIYTELLLPEGFEKVPKRQPRIAVLMDQICFCHDAEGTNFIIWQMKCFGNRDSWVKLFKFGYENFPSANQLQCLDFSPVYLSQDGDKLILVRGDGVAEEAFVYYHRDNRVSRIGIANNLLWTEAMSYVGSMVYQGYIEEQEEQCEADEELSTNEGAPSS</sequence>
<dbReference type="InterPro" id="IPR036322">
    <property type="entry name" value="WD40_repeat_dom_sf"/>
</dbReference>
<keyword evidence="4" id="KW-0813">Transport</keyword>
<proteinExistence type="inferred from homology"/>
<dbReference type="Proteomes" id="UP000002051">
    <property type="component" value="Chromosome 4"/>
</dbReference>
<evidence type="ECO:0000256" key="2">
    <source>
        <dbReference type="ARBA" id="ARBA00004347"/>
    </source>
</evidence>
<dbReference type="GO" id="GO:0016192">
    <property type="term" value="P:vesicle-mediated transport"/>
    <property type="evidence" value="ECO:0007669"/>
    <property type="project" value="UniProtKB-KW"/>
</dbReference>
<evidence type="ECO:0000256" key="12">
    <source>
        <dbReference type="ARBA" id="ARBA00023329"/>
    </source>
</evidence>
<dbReference type="eggNOG" id="KOG0276">
    <property type="taxonomic scope" value="Eukaryota"/>
</dbReference>
<evidence type="ECO:0000256" key="5">
    <source>
        <dbReference type="ARBA" id="ARBA00022490"/>
    </source>
</evidence>
<name>G7JD65_MEDTR</name>
<accession>G7JD65</accession>
<evidence type="ECO:0000256" key="9">
    <source>
        <dbReference type="ARBA" id="ARBA00022927"/>
    </source>
</evidence>
<keyword evidence="18" id="KW-1185">Reference proteome</keyword>
<dbReference type="NCBIfam" id="TIGR01640">
    <property type="entry name" value="F_box_assoc_1"/>
    <property type="match status" value="1"/>
</dbReference>
<dbReference type="FunFam" id="1.25.40.470:FF:000001">
    <property type="entry name" value="Coatomer subunit beta"/>
    <property type="match status" value="1"/>
</dbReference>
<dbReference type="Pfam" id="PF07734">
    <property type="entry name" value="FBA_1"/>
    <property type="match status" value="1"/>
</dbReference>
<dbReference type="PANTHER" id="PTHR31672:SF13">
    <property type="entry name" value="F-BOX PROTEIN CPR30-LIKE"/>
    <property type="match status" value="1"/>
</dbReference>
<evidence type="ECO:0000256" key="1">
    <source>
        <dbReference type="ARBA" id="ARBA00004255"/>
    </source>
</evidence>
<dbReference type="InterPro" id="IPR011043">
    <property type="entry name" value="Gal_Oxase/kelch_b-propeller"/>
</dbReference>
<evidence type="ECO:0000256" key="10">
    <source>
        <dbReference type="ARBA" id="ARBA00023034"/>
    </source>
</evidence>
<dbReference type="SUPFAM" id="SSF50965">
    <property type="entry name" value="Galactose oxidase, central domain"/>
    <property type="match status" value="1"/>
</dbReference>
<dbReference type="GO" id="GO:0006886">
    <property type="term" value="P:intracellular protein transport"/>
    <property type="evidence" value="ECO:0007669"/>
    <property type="project" value="InterPro"/>
</dbReference>
<accession>A0A0C3WQW1</accession>
<dbReference type="InterPro" id="IPR036047">
    <property type="entry name" value="F-box-like_dom_sf"/>
</dbReference>
<reference evidence="16 18" key="2">
    <citation type="journal article" date="2014" name="BMC Genomics">
        <title>An improved genome release (version Mt4.0) for the model legume Medicago truncatula.</title>
        <authorList>
            <person name="Tang H."/>
            <person name="Krishnakumar V."/>
            <person name="Bidwell S."/>
            <person name="Rosen B."/>
            <person name="Chan A."/>
            <person name="Zhou S."/>
            <person name="Gentzbittel L."/>
            <person name="Childs K.L."/>
            <person name="Yandell M."/>
            <person name="Gundlach H."/>
            <person name="Mayer K.F."/>
            <person name="Schwartz D.C."/>
            <person name="Town C.D."/>
        </authorList>
    </citation>
    <scope>GENOME REANNOTATION</scope>
    <source>
        <strain evidence="17 18">cv. Jemalong A17</strain>
    </source>
</reference>
<keyword evidence="7" id="KW-0677">Repeat</keyword>
<dbReference type="SUPFAM" id="SSF81383">
    <property type="entry name" value="F-box domain"/>
    <property type="match status" value="1"/>
</dbReference>
<comment type="similarity">
    <text evidence="3">Belongs to the WD repeat COPB2 family.</text>
</comment>
<evidence type="ECO:0000313" key="16">
    <source>
        <dbReference type="EMBL" id="AES86379.2"/>
    </source>
</evidence>
<feature type="domain" description="F-box associated beta-propeller type 1" evidence="14">
    <location>
        <begin position="560"/>
        <end position="873"/>
    </location>
</feature>
<dbReference type="HOGENOM" id="CLU_321948_0_0_1"/>
<dbReference type="PaxDb" id="3880-AES86379"/>
<dbReference type="Pfam" id="PF23953">
    <property type="entry name" value="TPR_COPA_B"/>
    <property type="match status" value="1"/>
</dbReference>
<evidence type="ECO:0000259" key="13">
    <source>
        <dbReference type="Pfam" id="PF04053"/>
    </source>
</evidence>
<keyword evidence="11" id="KW-0472">Membrane</keyword>
<dbReference type="InterPro" id="IPR017451">
    <property type="entry name" value="F-box-assoc_interact_dom"/>
</dbReference>
<dbReference type="GO" id="GO:0030663">
    <property type="term" value="C:COPI-coated vesicle membrane"/>
    <property type="evidence" value="ECO:0007669"/>
    <property type="project" value="UniProtKB-SubCell"/>
</dbReference>
<dbReference type="AlphaFoldDB" id="G7JD65"/>
<dbReference type="GO" id="GO:0030117">
    <property type="term" value="C:membrane coat"/>
    <property type="evidence" value="ECO:0007669"/>
    <property type="project" value="InterPro"/>
</dbReference>
<evidence type="ECO:0000259" key="14">
    <source>
        <dbReference type="Pfam" id="PF07734"/>
    </source>
</evidence>
<keyword evidence="10" id="KW-0333">Golgi apparatus</keyword>
<keyword evidence="12" id="KW-0968">Cytoplasmic vesicle</keyword>
<dbReference type="EMBL" id="CM001220">
    <property type="protein sequence ID" value="AES86379.2"/>
    <property type="molecule type" value="Genomic_DNA"/>
</dbReference>
<evidence type="ECO:0000259" key="15">
    <source>
        <dbReference type="Pfam" id="PF23953"/>
    </source>
</evidence>
<dbReference type="InterPro" id="IPR050796">
    <property type="entry name" value="SCF_F-box_component"/>
</dbReference>
<dbReference type="STRING" id="3880.G7JD65"/>
<evidence type="ECO:0000313" key="18">
    <source>
        <dbReference type="Proteomes" id="UP000002051"/>
    </source>
</evidence>
<dbReference type="PANTHER" id="PTHR31672">
    <property type="entry name" value="BNACNNG10540D PROTEIN"/>
    <property type="match status" value="1"/>
</dbReference>
<dbReference type="InterPro" id="IPR006527">
    <property type="entry name" value="F-box-assoc_dom_typ1"/>
</dbReference>
<dbReference type="CDD" id="cd22947">
    <property type="entry name" value="Coatomer_WDAD_beta-like"/>
    <property type="match status" value="1"/>
</dbReference>
<dbReference type="GO" id="GO:0005198">
    <property type="term" value="F:structural molecule activity"/>
    <property type="evidence" value="ECO:0007669"/>
    <property type="project" value="InterPro"/>
</dbReference>
<evidence type="ECO:0000256" key="3">
    <source>
        <dbReference type="ARBA" id="ARBA00010844"/>
    </source>
</evidence>
<dbReference type="Pfam" id="PF04053">
    <property type="entry name" value="B-prop_COPA_B_2nd"/>
    <property type="match status" value="1"/>
</dbReference>
<dbReference type="Gene3D" id="1.25.40.470">
    <property type="match status" value="1"/>
</dbReference>
<gene>
    <name evidence="16" type="ordered locus">MTR_4g006350</name>
</gene>
<reference evidence="17" key="3">
    <citation type="submission" date="2015-04" db="UniProtKB">
        <authorList>
            <consortium name="EnsemblPlants"/>
        </authorList>
    </citation>
    <scope>IDENTIFICATION</scope>
    <source>
        <strain evidence="17">cv. Jemalong A17</strain>
    </source>
</reference>
<feature type="domain" description="COPA/B TPR" evidence="15">
    <location>
        <begin position="278"/>
        <end position="458"/>
    </location>
</feature>
<evidence type="ECO:0000256" key="4">
    <source>
        <dbReference type="ARBA" id="ARBA00022448"/>
    </source>
</evidence>
<organism evidence="16 18">
    <name type="scientific">Medicago truncatula</name>
    <name type="common">Barrel medic</name>
    <name type="synonym">Medicago tribuloides</name>
    <dbReference type="NCBI Taxonomy" id="3880"/>
    <lineage>
        <taxon>Eukaryota</taxon>
        <taxon>Viridiplantae</taxon>
        <taxon>Streptophyta</taxon>
        <taxon>Embryophyta</taxon>
        <taxon>Tracheophyta</taxon>
        <taxon>Spermatophyta</taxon>
        <taxon>Magnoliopsida</taxon>
        <taxon>eudicotyledons</taxon>
        <taxon>Gunneridae</taxon>
        <taxon>Pentapetalae</taxon>
        <taxon>rosids</taxon>
        <taxon>fabids</taxon>
        <taxon>Fabales</taxon>
        <taxon>Fabaceae</taxon>
        <taxon>Papilionoideae</taxon>
        <taxon>50 kb inversion clade</taxon>
        <taxon>NPAAA clade</taxon>
        <taxon>Hologalegina</taxon>
        <taxon>IRL clade</taxon>
        <taxon>Trifolieae</taxon>
        <taxon>Medicago</taxon>
    </lineage>
</organism>
<reference evidence="16 18" key="1">
    <citation type="journal article" date="2011" name="Nature">
        <title>The Medicago genome provides insight into the evolution of rhizobial symbioses.</title>
        <authorList>
            <person name="Young N.D."/>
            <person name="Debelle F."/>
            <person name="Oldroyd G.E."/>
            <person name="Geurts R."/>
            <person name="Cannon S.B."/>
            <person name="Udvardi M.K."/>
            <person name="Benedito V.A."/>
            <person name="Mayer K.F."/>
            <person name="Gouzy J."/>
            <person name="Schoof H."/>
            <person name="Van de Peer Y."/>
            <person name="Proost S."/>
            <person name="Cook D.R."/>
            <person name="Meyers B.C."/>
            <person name="Spannagl M."/>
            <person name="Cheung F."/>
            <person name="De Mita S."/>
            <person name="Krishnakumar V."/>
            <person name="Gundlach H."/>
            <person name="Zhou S."/>
            <person name="Mudge J."/>
            <person name="Bharti A.K."/>
            <person name="Murray J.D."/>
            <person name="Naoumkina M.A."/>
            <person name="Rosen B."/>
            <person name="Silverstein K.A."/>
            <person name="Tang H."/>
            <person name="Rombauts S."/>
            <person name="Zhao P.X."/>
            <person name="Zhou P."/>
            <person name="Barbe V."/>
            <person name="Bardou P."/>
            <person name="Bechner M."/>
            <person name="Bellec A."/>
            <person name="Berger A."/>
            <person name="Berges H."/>
            <person name="Bidwell S."/>
            <person name="Bisseling T."/>
            <person name="Choisne N."/>
            <person name="Couloux A."/>
            <person name="Denny R."/>
            <person name="Deshpande S."/>
            <person name="Dai X."/>
            <person name="Doyle J.J."/>
            <person name="Dudez A.M."/>
            <person name="Farmer A.D."/>
            <person name="Fouteau S."/>
            <person name="Franken C."/>
            <person name="Gibelin C."/>
            <person name="Gish J."/>
            <person name="Goldstein S."/>
            <person name="Gonzalez A.J."/>
            <person name="Green P.J."/>
            <person name="Hallab A."/>
            <person name="Hartog M."/>
            <person name="Hua A."/>
            <person name="Humphray S.J."/>
            <person name="Jeong D.H."/>
            <person name="Jing Y."/>
            <person name="Jocker A."/>
            <person name="Kenton S.M."/>
            <person name="Kim D.J."/>
            <person name="Klee K."/>
            <person name="Lai H."/>
            <person name="Lang C."/>
            <person name="Lin S."/>
            <person name="Macmil S.L."/>
            <person name="Magdelenat G."/>
            <person name="Matthews L."/>
            <person name="McCorrison J."/>
            <person name="Monaghan E.L."/>
            <person name="Mun J.H."/>
            <person name="Najar F.Z."/>
            <person name="Nicholson C."/>
            <person name="Noirot C."/>
            <person name="O'Bleness M."/>
            <person name="Paule C.R."/>
            <person name="Poulain J."/>
            <person name="Prion F."/>
            <person name="Qin B."/>
            <person name="Qu C."/>
            <person name="Retzel E.F."/>
            <person name="Riddle C."/>
            <person name="Sallet E."/>
            <person name="Samain S."/>
            <person name="Samson N."/>
            <person name="Sanders I."/>
            <person name="Saurat O."/>
            <person name="Scarpelli C."/>
            <person name="Schiex T."/>
            <person name="Segurens B."/>
            <person name="Severin A.J."/>
            <person name="Sherrier D.J."/>
            <person name="Shi R."/>
            <person name="Sims S."/>
            <person name="Singer S.R."/>
            <person name="Sinharoy S."/>
            <person name="Sterck L."/>
            <person name="Viollet A."/>
            <person name="Wang B.B."/>
            <person name="Wang K."/>
            <person name="Wang M."/>
            <person name="Wang X."/>
            <person name="Warfsmann J."/>
            <person name="Weissenbach J."/>
            <person name="White D.D."/>
            <person name="White J.D."/>
            <person name="Wiley G.B."/>
            <person name="Wincker P."/>
            <person name="Xing Y."/>
            <person name="Yang L."/>
            <person name="Yao Z."/>
            <person name="Ying F."/>
            <person name="Zhai J."/>
            <person name="Zhou L."/>
            <person name="Zuber A."/>
            <person name="Denarie J."/>
            <person name="Dixon R.A."/>
            <person name="May G.D."/>
            <person name="Schwartz D.C."/>
            <person name="Rogers J."/>
            <person name="Quetier F."/>
            <person name="Town C.D."/>
            <person name="Roe B.A."/>
        </authorList>
    </citation>
    <scope>NUCLEOTIDE SEQUENCE [LARGE SCALE GENOMIC DNA]</scope>
    <source>
        <strain evidence="16">A17</strain>
        <strain evidence="17 18">cv. Jemalong A17</strain>
    </source>
</reference>
<keyword evidence="6" id="KW-0853">WD repeat</keyword>
<keyword evidence="8" id="KW-0931">ER-Golgi transport</keyword>
<evidence type="ECO:0000256" key="8">
    <source>
        <dbReference type="ARBA" id="ARBA00022892"/>
    </source>
</evidence>
<evidence type="ECO:0000313" key="17">
    <source>
        <dbReference type="EnsemblPlants" id="AES86379"/>
    </source>
</evidence>